<keyword evidence="2" id="KW-0677">Repeat</keyword>
<evidence type="ECO:0000256" key="4">
    <source>
        <dbReference type="ARBA" id="ARBA00022833"/>
    </source>
</evidence>
<feature type="compositionally biased region" description="Polar residues" evidence="6">
    <location>
        <begin position="311"/>
        <end position="345"/>
    </location>
</feature>
<feature type="non-terminal residue" evidence="8">
    <location>
        <position position="584"/>
    </location>
</feature>
<reference evidence="8 9" key="1">
    <citation type="submission" date="2015-03" db="EMBL/GenBank/DDBJ databases">
        <title>Draft genome of the nematode, Opisthorchis viverrini.</title>
        <authorList>
            <person name="Mitreva M."/>
        </authorList>
    </citation>
    <scope>NUCLEOTIDE SEQUENCE [LARGE SCALE GENOMIC DNA]</scope>
    <source>
        <strain evidence="8">Khon Kaen</strain>
    </source>
</reference>
<protein>
    <recommendedName>
        <fullName evidence="7">C2HC/C3H-type domain-containing protein</fullName>
    </recommendedName>
</protein>
<dbReference type="EMBL" id="KV892930">
    <property type="protein sequence ID" value="OON19979.1"/>
    <property type="molecule type" value="Genomic_DNA"/>
</dbReference>
<dbReference type="Proteomes" id="UP000243686">
    <property type="component" value="Unassembled WGS sequence"/>
</dbReference>
<evidence type="ECO:0000313" key="8">
    <source>
        <dbReference type="EMBL" id="OON19979.1"/>
    </source>
</evidence>
<keyword evidence="3 5" id="KW-0863">Zinc-finger</keyword>
<evidence type="ECO:0000259" key="7">
    <source>
        <dbReference type="PROSITE" id="PS52027"/>
    </source>
</evidence>
<feature type="region of interest" description="Disordered" evidence="6">
    <location>
        <begin position="1"/>
        <end position="35"/>
    </location>
</feature>
<keyword evidence="9" id="KW-1185">Reference proteome</keyword>
<feature type="domain" description="C2HC/C3H-type" evidence="7">
    <location>
        <begin position="89"/>
        <end position="118"/>
    </location>
</feature>
<dbReference type="InterPro" id="IPR026319">
    <property type="entry name" value="ZC2HC1A/B-like"/>
</dbReference>
<sequence length="584" mass="64820">MKNARKRRKVFDSSKQRSRELQIPPTKPISTTTAQEREYKLAQVLERKNQWRKKHEEFISSIRAAKEYTMAKKTGAPLPPPPPPSVDPSLVQCKWCSRRFNEKAAERHIKFCEEKHKNIQQQVQKRGRGIPRPTIAPTHLGDGRGDTPGQYRKPSTNSRPTPSPVNGGADSRAEMSTNVHNGRGSISTGGRRGLSSQNKYARAIPNYSTRSSRDALSYQDNPSINGPSPTFGSDELPNNCPRSLASGRARYVPLSRPADLRQMSIVSPPAQLNIGQPKPQSPRSPRPAYCRTRQSSQYRDDSGDDQGAPSDRQQYPFSSTWSESVHSTVPTDSTSTNSAPVFNESSAMSNRHGLVLRSGRTYEDYVQAREFARDLVQSESRIPIKLPPTERVGNHVEAKPPSLVPYSNTNSGDDTSNTPSSTTQPVPRKPLNVSCLVSQDRSSEGAPGLSVHADLDTSTETASYTQPTFSRPGQDLNRPNRTPNIQHGTESYNRKPEGKLNKFCYECGSPFPNATAKFCPECGIRRLADSDCMQTTDEIPEIVEFNPFRYKVGLKGSLAFCPSGDVMGLNRHNELALQRLHFTT</sequence>
<feature type="compositionally biased region" description="Basic and acidic residues" evidence="6">
    <location>
        <begin position="10"/>
        <end position="20"/>
    </location>
</feature>
<gene>
    <name evidence="8" type="ORF">X801_04144</name>
</gene>
<feature type="region of interest" description="Disordered" evidence="6">
    <location>
        <begin position="118"/>
        <end position="244"/>
    </location>
</feature>
<keyword evidence="4" id="KW-0862">Zinc</keyword>
<feature type="compositionally biased region" description="Polar residues" evidence="6">
    <location>
        <begin position="405"/>
        <end position="425"/>
    </location>
</feature>
<organism evidence="8 9">
    <name type="scientific">Opisthorchis viverrini</name>
    <name type="common">Southeast Asian liver fluke</name>
    <dbReference type="NCBI Taxonomy" id="6198"/>
    <lineage>
        <taxon>Eukaryota</taxon>
        <taxon>Metazoa</taxon>
        <taxon>Spiralia</taxon>
        <taxon>Lophotrochozoa</taxon>
        <taxon>Platyhelminthes</taxon>
        <taxon>Trematoda</taxon>
        <taxon>Digenea</taxon>
        <taxon>Opisthorchiida</taxon>
        <taxon>Opisthorchiata</taxon>
        <taxon>Opisthorchiidae</taxon>
        <taxon>Opisthorchis</taxon>
    </lineage>
</organism>
<feature type="compositionally biased region" description="Polar residues" evidence="6">
    <location>
        <begin position="456"/>
        <end position="491"/>
    </location>
</feature>
<dbReference type="PANTHER" id="PTHR13555">
    <property type="entry name" value="C2H2 ZINC FINGER CGI-62-RELATED"/>
    <property type="match status" value="1"/>
</dbReference>
<dbReference type="PANTHER" id="PTHR13555:SF36">
    <property type="entry name" value="ZINC FINGER C2HC DOMAIN-CONTAINING PROTEIN 1B"/>
    <property type="match status" value="1"/>
</dbReference>
<dbReference type="PROSITE" id="PS52027">
    <property type="entry name" value="ZF_C2HC_C3H"/>
    <property type="match status" value="1"/>
</dbReference>
<evidence type="ECO:0000256" key="2">
    <source>
        <dbReference type="ARBA" id="ARBA00022737"/>
    </source>
</evidence>
<dbReference type="InterPro" id="IPR049899">
    <property type="entry name" value="Znf_C2HC_C3H"/>
</dbReference>
<feature type="region of interest" description="Disordered" evidence="6">
    <location>
        <begin position="267"/>
        <end position="345"/>
    </location>
</feature>
<evidence type="ECO:0000256" key="3">
    <source>
        <dbReference type="ARBA" id="ARBA00022771"/>
    </source>
</evidence>
<accession>A0A1S8WZT0</accession>
<name>A0A1S8WZT0_OPIVI</name>
<evidence type="ECO:0000313" key="9">
    <source>
        <dbReference type="Proteomes" id="UP000243686"/>
    </source>
</evidence>
<dbReference type="AlphaFoldDB" id="A0A1S8WZT0"/>
<proteinExistence type="predicted"/>
<dbReference type="GO" id="GO:0008270">
    <property type="term" value="F:zinc ion binding"/>
    <property type="evidence" value="ECO:0007669"/>
    <property type="project" value="UniProtKB-KW"/>
</dbReference>
<evidence type="ECO:0000256" key="6">
    <source>
        <dbReference type="SAM" id="MobiDB-lite"/>
    </source>
</evidence>
<keyword evidence="1" id="KW-0479">Metal-binding</keyword>
<evidence type="ECO:0000256" key="1">
    <source>
        <dbReference type="ARBA" id="ARBA00022723"/>
    </source>
</evidence>
<evidence type="ECO:0000256" key="5">
    <source>
        <dbReference type="PROSITE-ProRule" id="PRU01371"/>
    </source>
</evidence>
<feature type="compositionally biased region" description="Low complexity" evidence="6">
    <location>
        <begin position="182"/>
        <end position="196"/>
    </location>
</feature>
<feature type="compositionally biased region" description="Polar residues" evidence="6">
    <location>
        <begin position="218"/>
        <end position="231"/>
    </location>
</feature>
<feature type="region of interest" description="Disordered" evidence="6">
    <location>
        <begin position="386"/>
        <end position="494"/>
    </location>
</feature>